<dbReference type="InterPro" id="IPR007691">
    <property type="entry name" value="LpxD"/>
</dbReference>
<evidence type="ECO:0000259" key="9">
    <source>
        <dbReference type="Pfam" id="PF04613"/>
    </source>
</evidence>
<dbReference type="RefSeq" id="WP_284100939.1">
    <property type="nucleotide sequence ID" value="NZ_JARRAF010000011.1"/>
</dbReference>
<keyword evidence="8" id="KW-0175">Coiled coil</keyword>
<dbReference type="EC" id="2.3.1.191" evidence="7"/>
<protein>
    <recommendedName>
        <fullName evidence="7">UDP-3-O-acylglucosamine N-acyltransferase</fullName>
        <ecNumber evidence="7">2.3.1.191</ecNumber>
    </recommendedName>
</protein>
<evidence type="ECO:0000256" key="1">
    <source>
        <dbReference type="ARBA" id="ARBA00022516"/>
    </source>
</evidence>
<keyword evidence="11" id="KW-1185">Reference proteome</keyword>
<dbReference type="InterPro" id="IPR020573">
    <property type="entry name" value="UDP_GlcNAc_AcTrfase_non-rep"/>
</dbReference>
<dbReference type="NCBIfam" id="NF002060">
    <property type="entry name" value="PRK00892.1"/>
    <property type="match status" value="1"/>
</dbReference>
<dbReference type="HAMAP" id="MF_00523">
    <property type="entry name" value="LpxD"/>
    <property type="match status" value="1"/>
</dbReference>
<dbReference type="InterPro" id="IPR011004">
    <property type="entry name" value="Trimer_LpxA-like_sf"/>
</dbReference>
<dbReference type="Pfam" id="PF04613">
    <property type="entry name" value="LpxD"/>
    <property type="match status" value="1"/>
</dbReference>
<proteinExistence type="inferred from homology"/>
<evidence type="ECO:0000256" key="6">
    <source>
        <dbReference type="ARBA" id="ARBA00023315"/>
    </source>
</evidence>
<name>A0ABT7DX52_9NEIS</name>
<dbReference type="PANTHER" id="PTHR43378:SF2">
    <property type="entry name" value="UDP-3-O-ACYLGLUCOSAMINE N-ACYLTRANSFERASE 1, MITOCHONDRIAL-RELATED"/>
    <property type="match status" value="1"/>
</dbReference>
<evidence type="ECO:0000256" key="2">
    <source>
        <dbReference type="ARBA" id="ARBA00022556"/>
    </source>
</evidence>
<feature type="active site" description="Proton acceptor" evidence="7">
    <location>
        <position position="237"/>
    </location>
</feature>
<evidence type="ECO:0000313" key="11">
    <source>
        <dbReference type="Proteomes" id="UP001172778"/>
    </source>
</evidence>
<organism evidence="10 11">
    <name type="scientific">Parachitinimonas caeni</name>
    <dbReference type="NCBI Taxonomy" id="3031301"/>
    <lineage>
        <taxon>Bacteria</taxon>
        <taxon>Pseudomonadati</taxon>
        <taxon>Pseudomonadota</taxon>
        <taxon>Betaproteobacteria</taxon>
        <taxon>Neisseriales</taxon>
        <taxon>Chitinibacteraceae</taxon>
        <taxon>Parachitinimonas</taxon>
    </lineage>
</organism>
<dbReference type="PANTHER" id="PTHR43378">
    <property type="entry name" value="UDP-3-O-ACYLGLUCOSAMINE N-ACYLTRANSFERASE"/>
    <property type="match status" value="1"/>
</dbReference>
<keyword evidence="5 7" id="KW-0443">Lipid metabolism</keyword>
<keyword evidence="4 7" id="KW-0677">Repeat</keyword>
<comment type="function">
    <text evidence="7">Catalyzes the N-acylation of UDP-3-O-acylglucosamine using 3-hydroxyacyl-ACP as the acyl donor. Is involved in the biosynthesis of lipid A, a phosphorylated glycolipid that anchors the lipopolysaccharide to the outer membrane of the cell.</text>
</comment>
<dbReference type="SUPFAM" id="SSF51161">
    <property type="entry name" value="Trimeric LpxA-like enzymes"/>
    <property type="match status" value="1"/>
</dbReference>
<dbReference type="InterPro" id="IPR018357">
    <property type="entry name" value="Hexapep_transf_CS"/>
</dbReference>
<comment type="caution">
    <text evidence="10">The sequence shown here is derived from an EMBL/GenBank/DDBJ whole genome shotgun (WGS) entry which is preliminary data.</text>
</comment>
<dbReference type="GO" id="GO:0103118">
    <property type="term" value="F:UDP-3-O-[(3R)-3-hydroxyacyl]-glucosamine N-acyltransferase activity"/>
    <property type="evidence" value="ECO:0007669"/>
    <property type="project" value="UniProtKB-EC"/>
</dbReference>
<feature type="coiled-coil region" evidence="8">
    <location>
        <begin position="314"/>
        <end position="341"/>
    </location>
</feature>
<keyword evidence="3 7" id="KW-0808">Transferase</keyword>
<comment type="pathway">
    <text evidence="7">Bacterial outer membrane biogenesis; LPS lipid A biosynthesis.</text>
</comment>
<evidence type="ECO:0000256" key="4">
    <source>
        <dbReference type="ARBA" id="ARBA00022737"/>
    </source>
</evidence>
<keyword evidence="6 7" id="KW-0012">Acyltransferase</keyword>
<dbReference type="Proteomes" id="UP001172778">
    <property type="component" value="Unassembled WGS sequence"/>
</dbReference>
<dbReference type="Gene3D" id="1.20.5.170">
    <property type="match status" value="1"/>
</dbReference>
<keyword evidence="1 7" id="KW-0444">Lipid biosynthesis</keyword>
<sequence>MSYRLSELVDRFGGEWLGSDVVVSQVASLENADSSHISFLSNPKYRKQLSTSRAGAIIVEASLRDAITVPRIVCANPYLYFAKVSSLLNPRGRPAPGIHPSAVIHSSAVVDASAHIGPHVSIGEGVVVGADCILHPGVQLAAYVQLGSGCELHANVVIYQDCILGNRVTLHSGAVIGADGFGLAWDADHWFKIPQIGRVLIGDDVEIGASTTVDRGALNDTIIEEGAKLDNQIQIGHNVVIGAHSALAGCVGVAGSTRIGRYCTFGGSAMILGHLDIADKVNVMAGTLVGKSIRQAGTYTGWYPVQKHEDWLTNASHLRHLDALAKRVKELEIKIAQLDTQGEHNKEGDKP</sequence>
<dbReference type="NCBIfam" id="TIGR01853">
    <property type="entry name" value="lipid_A_lpxD"/>
    <property type="match status" value="1"/>
</dbReference>
<gene>
    <name evidence="7 10" type="primary">lpxD</name>
    <name evidence="10" type="ORF">PZA18_11235</name>
</gene>
<evidence type="ECO:0000256" key="8">
    <source>
        <dbReference type="SAM" id="Coils"/>
    </source>
</evidence>
<dbReference type="Gene3D" id="3.40.1390.10">
    <property type="entry name" value="MurE/MurF, N-terminal domain"/>
    <property type="match status" value="1"/>
</dbReference>
<comment type="catalytic activity">
    <reaction evidence="7">
        <text>a UDP-3-O-[(3R)-3-hydroxyacyl]-alpha-D-glucosamine + a (3R)-hydroxyacyl-[ACP] = a UDP-2-N,3-O-bis[(3R)-3-hydroxyacyl]-alpha-D-glucosamine + holo-[ACP] + H(+)</text>
        <dbReference type="Rhea" id="RHEA:53836"/>
        <dbReference type="Rhea" id="RHEA-COMP:9685"/>
        <dbReference type="Rhea" id="RHEA-COMP:9945"/>
        <dbReference type="ChEBI" id="CHEBI:15378"/>
        <dbReference type="ChEBI" id="CHEBI:64479"/>
        <dbReference type="ChEBI" id="CHEBI:78827"/>
        <dbReference type="ChEBI" id="CHEBI:137740"/>
        <dbReference type="ChEBI" id="CHEBI:137748"/>
        <dbReference type="EC" id="2.3.1.191"/>
    </reaction>
</comment>
<dbReference type="InterPro" id="IPR001451">
    <property type="entry name" value="Hexapep"/>
</dbReference>
<evidence type="ECO:0000256" key="3">
    <source>
        <dbReference type="ARBA" id="ARBA00022679"/>
    </source>
</evidence>
<dbReference type="CDD" id="cd03352">
    <property type="entry name" value="LbH_LpxD"/>
    <property type="match status" value="1"/>
</dbReference>
<dbReference type="PROSITE" id="PS00101">
    <property type="entry name" value="HEXAPEP_TRANSFERASES"/>
    <property type="match status" value="1"/>
</dbReference>
<accession>A0ABT7DX52</accession>
<evidence type="ECO:0000256" key="5">
    <source>
        <dbReference type="ARBA" id="ARBA00023098"/>
    </source>
</evidence>
<evidence type="ECO:0000313" key="10">
    <source>
        <dbReference type="EMBL" id="MDK2124625.1"/>
    </source>
</evidence>
<feature type="domain" description="UDP-3-O-[3-hydroxymyristoyl] glucosamine N-acyltransferase non-repeat region" evidence="9">
    <location>
        <begin position="20"/>
        <end position="86"/>
    </location>
</feature>
<comment type="subunit">
    <text evidence="7">Homotrimer.</text>
</comment>
<dbReference type="Pfam" id="PF00132">
    <property type="entry name" value="Hexapep"/>
    <property type="match status" value="1"/>
</dbReference>
<reference evidence="10" key="1">
    <citation type="submission" date="2023-03" db="EMBL/GenBank/DDBJ databases">
        <title>Chitinimonas shenzhenensis gen. nov., sp. nov., a novel member of family Burkholderiaceae isolated from activated sludge collected in Shen Zhen, China.</title>
        <authorList>
            <person name="Wang X."/>
        </authorList>
    </citation>
    <scope>NUCLEOTIDE SEQUENCE</scope>
    <source>
        <strain evidence="10">DQS-5</strain>
    </source>
</reference>
<dbReference type="EMBL" id="JARRAF010000011">
    <property type="protein sequence ID" value="MDK2124625.1"/>
    <property type="molecule type" value="Genomic_DNA"/>
</dbReference>
<dbReference type="Gene3D" id="2.160.10.10">
    <property type="entry name" value="Hexapeptide repeat proteins"/>
    <property type="match status" value="1"/>
</dbReference>
<comment type="similarity">
    <text evidence="7">Belongs to the transferase hexapeptide repeat family. LpxD subfamily.</text>
</comment>
<keyword evidence="2 7" id="KW-0441">Lipid A biosynthesis</keyword>
<evidence type="ECO:0000256" key="7">
    <source>
        <dbReference type="HAMAP-Rule" id="MF_00523"/>
    </source>
</evidence>